<dbReference type="AlphaFoldDB" id="A0A0A0VC43"/>
<dbReference type="InterPro" id="IPR018247">
    <property type="entry name" value="EF_Hand_1_Ca_BS"/>
</dbReference>
<evidence type="ECO:0000259" key="5">
    <source>
        <dbReference type="PROSITE" id="PS50222"/>
    </source>
</evidence>
<sequence>MGTTTPLRWTLLWFAVIVLCDRVSGHSSAEADELRKKWGAKDIIRDVDHIREDVKKMNKLQDAGELTLDEGLFYFLRMHDFDENEKMDGIEFMTAIQHTMEHHADIAVDFKQMIDLVDTVFQYDDNADGFISYSELRTHIPNK</sequence>
<reference evidence="6" key="1">
    <citation type="submission" date="2013-11" db="EMBL/GenBank/DDBJ databases">
        <authorList>
            <person name="Thropp P.A."/>
            <person name="Correa S.M."/>
            <person name="Garb J.E."/>
            <person name="Binford G.J."/>
        </authorList>
    </citation>
    <scope>NUCLEOTIDE SEQUENCE</scope>
    <source>
        <tissue evidence="6">Venom gland</tissue>
    </source>
</reference>
<evidence type="ECO:0000256" key="1">
    <source>
        <dbReference type="ARBA" id="ARBA00022729"/>
    </source>
</evidence>
<reference evidence="6" key="2">
    <citation type="journal article" date="2014" name="J. Proteome Res.">
        <title>Spit and venom from scytodes spiders: a diverse and distinct cocktail.</title>
        <authorList>
            <person name="Zobel-Thropp P.A."/>
            <person name="Correa S.M."/>
            <person name="Garb J.E."/>
            <person name="Binford G.J."/>
        </authorList>
    </citation>
    <scope>NUCLEOTIDE SEQUENCE</scope>
    <source>
        <tissue evidence="6">Venom gland</tissue>
    </source>
</reference>
<evidence type="ECO:0000313" key="6">
    <source>
        <dbReference type="EMBL" id="AIW62493.1"/>
    </source>
</evidence>
<accession>A0A0A0VC43</accession>
<feature type="chain" id="PRO_5001978297" evidence="4">
    <location>
        <begin position="26"/>
        <end position="143"/>
    </location>
</feature>
<dbReference type="PANTHER" id="PTHR23104:SF17">
    <property type="entry name" value="EF-HAND DOMAIN-CONTAINING PROTEIN"/>
    <property type="match status" value="1"/>
</dbReference>
<dbReference type="InterPro" id="IPR011992">
    <property type="entry name" value="EF-hand-dom_pair"/>
</dbReference>
<dbReference type="PANTHER" id="PTHR23104">
    <property type="entry name" value="MULTIPLE COAGULATION FACTOR DEFICIENCY PROTEIN 2 NEURAL STEM CELL DERIVED NEURONAL SURVIVAL PROTEIN"/>
    <property type="match status" value="1"/>
</dbReference>
<keyword evidence="3" id="KW-0106">Calcium</keyword>
<dbReference type="SUPFAM" id="SSF47473">
    <property type="entry name" value="EF-hand"/>
    <property type="match status" value="1"/>
</dbReference>
<dbReference type="PROSITE" id="PS00018">
    <property type="entry name" value="EF_HAND_1"/>
    <property type="match status" value="1"/>
</dbReference>
<feature type="domain" description="EF-hand" evidence="5">
    <location>
        <begin position="111"/>
        <end position="143"/>
    </location>
</feature>
<keyword evidence="1 4" id="KW-0732">Signal</keyword>
<name>A0A0A0VC43_SCYTH</name>
<evidence type="ECO:0000256" key="2">
    <source>
        <dbReference type="ARBA" id="ARBA00022737"/>
    </source>
</evidence>
<dbReference type="PROSITE" id="PS50222">
    <property type="entry name" value="EF_HAND_2"/>
    <property type="match status" value="1"/>
</dbReference>
<evidence type="ECO:0000256" key="3">
    <source>
        <dbReference type="ARBA" id="ARBA00022837"/>
    </source>
</evidence>
<proteinExistence type="evidence at transcript level"/>
<feature type="signal peptide" evidence="4">
    <location>
        <begin position="1"/>
        <end position="25"/>
    </location>
</feature>
<dbReference type="InterPro" id="IPR052110">
    <property type="entry name" value="MCFD2-like"/>
</dbReference>
<evidence type="ECO:0000256" key="4">
    <source>
        <dbReference type="SAM" id="SignalP"/>
    </source>
</evidence>
<protein>
    <submittedName>
        <fullName evidence="6">Longistatin</fullName>
    </submittedName>
</protein>
<dbReference type="EMBL" id="KF860530">
    <property type="protein sequence ID" value="AIW62493.1"/>
    <property type="molecule type" value="mRNA"/>
</dbReference>
<organism evidence="6">
    <name type="scientific">Scytodes thoracica</name>
    <name type="common">Spitting spider</name>
    <name type="synonym">Aranea thoracica</name>
    <dbReference type="NCBI Taxonomy" id="1112478"/>
    <lineage>
        <taxon>Eukaryota</taxon>
        <taxon>Metazoa</taxon>
        <taxon>Ecdysozoa</taxon>
        <taxon>Arthropoda</taxon>
        <taxon>Chelicerata</taxon>
        <taxon>Arachnida</taxon>
        <taxon>Araneae</taxon>
        <taxon>Araneomorphae</taxon>
        <taxon>Haplogynae</taxon>
        <taxon>Scytodoidea</taxon>
        <taxon>Scytodidae</taxon>
        <taxon>Scytodes</taxon>
    </lineage>
</organism>
<dbReference type="InterPro" id="IPR002048">
    <property type="entry name" value="EF_hand_dom"/>
</dbReference>
<keyword evidence="2" id="KW-0677">Repeat</keyword>
<dbReference type="Gene3D" id="1.10.238.10">
    <property type="entry name" value="EF-hand"/>
    <property type="match status" value="1"/>
</dbReference>
<dbReference type="GO" id="GO:0005509">
    <property type="term" value="F:calcium ion binding"/>
    <property type="evidence" value="ECO:0007669"/>
    <property type="project" value="InterPro"/>
</dbReference>